<dbReference type="EMBL" id="MU006103">
    <property type="protein sequence ID" value="KAF2836415.1"/>
    <property type="molecule type" value="Genomic_DNA"/>
</dbReference>
<keyword evidence="4" id="KW-1185">Reference proteome</keyword>
<gene>
    <name evidence="3" type="ORF">M501DRAFT_914716</name>
</gene>
<dbReference type="OrthoDB" id="5419542at2759"/>
<feature type="region of interest" description="Disordered" evidence="1">
    <location>
        <begin position="1"/>
        <end position="45"/>
    </location>
</feature>
<evidence type="ECO:0000313" key="4">
    <source>
        <dbReference type="Proteomes" id="UP000799429"/>
    </source>
</evidence>
<feature type="non-terminal residue" evidence="3">
    <location>
        <position position="232"/>
    </location>
</feature>
<feature type="non-terminal residue" evidence="3">
    <location>
        <position position="1"/>
    </location>
</feature>
<keyword evidence="2" id="KW-0472">Membrane</keyword>
<keyword evidence="2" id="KW-1133">Transmembrane helix</keyword>
<name>A0A9P4VNM3_9PEZI</name>
<dbReference type="AlphaFoldDB" id="A0A9P4VNM3"/>
<reference evidence="3" key="1">
    <citation type="journal article" date="2020" name="Stud. Mycol.">
        <title>101 Dothideomycetes genomes: a test case for predicting lifestyles and emergence of pathogens.</title>
        <authorList>
            <person name="Haridas S."/>
            <person name="Albert R."/>
            <person name="Binder M."/>
            <person name="Bloem J."/>
            <person name="Labutti K."/>
            <person name="Salamov A."/>
            <person name="Andreopoulos B."/>
            <person name="Baker S."/>
            <person name="Barry K."/>
            <person name="Bills G."/>
            <person name="Bluhm B."/>
            <person name="Cannon C."/>
            <person name="Castanera R."/>
            <person name="Culley D."/>
            <person name="Daum C."/>
            <person name="Ezra D."/>
            <person name="Gonzalez J."/>
            <person name="Henrissat B."/>
            <person name="Kuo A."/>
            <person name="Liang C."/>
            <person name="Lipzen A."/>
            <person name="Lutzoni F."/>
            <person name="Magnuson J."/>
            <person name="Mondo S."/>
            <person name="Nolan M."/>
            <person name="Ohm R."/>
            <person name="Pangilinan J."/>
            <person name="Park H.-J."/>
            <person name="Ramirez L."/>
            <person name="Alfaro M."/>
            <person name="Sun H."/>
            <person name="Tritt A."/>
            <person name="Yoshinaga Y."/>
            <person name="Zwiers L.-H."/>
            <person name="Turgeon B."/>
            <person name="Goodwin S."/>
            <person name="Spatafora J."/>
            <person name="Crous P."/>
            <person name="Grigoriev I."/>
        </authorList>
    </citation>
    <scope>NUCLEOTIDE SEQUENCE</scope>
    <source>
        <strain evidence="3">CBS 101060</strain>
    </source>
</reference>
<protein>
    <submittedName>
        <fullName evidence="3">Uncharacterized protein</fullName>
    </submittedName>
</protein>
<dbReference type="Proteomes" id="UP000799429">
    <property type="component" value="Unassembled WGS sequence"/>
</dbReference>
<keyword evidence="2" id="KW-0812">Transmembrane</keyword>
<organism evidence="3 4">
    <name type="scientific">Patellaria atrata CBS 101060</name>
    <dbReference type="NCBI Taxonomy" id="1346257"/>
    <lineage>
        <taxon>Eukaryota</taxon>
        <taxon>Fungi</taxon>
        <taxon>Dikarya</taxon>
        <taxon>Ascomycota</taxon>
        <taxon>Pezizomycotina</taxon>
        <taxon>Dothideomycetes</taxon>
        <taxon>Dothideomycetes incertae sedis</taxon>
        <taxon>Patellariales</taxon>
        <taxon>Patellariaceae</taxon>
        <taxon>Patellaria</taxon>
    </lineage>
</organism>
<accession>A0A9P4VNM3</accession>
<feature type="compositionally biased region" description="Low complexity" evidence="1">
    <location>
        <begin position="22"/>
        <end position="31"/>
    </location>
</feature>
<evidence type="ECO:0000256" key="2">
    <source>
        <dbReference type="SAM" id="Phobius"/>
    </source>
</evidence>
<evidence type="ECO:0000256" key="1">
    <source>
        <dbReference type="SAM" id="MobiDB-lite"/>
    </source>
</evidence>
<evidence type="ECO:0000313" key="3">
    <source>
        <dbReference type="EMBL" id="KAF2836415.1"/>
    </source>
</evidence>
<proteinExistence type="predicted"/>
<sequence>IQSAIQLHPPSSLHDLVKHSTRSSTHSPTTSNVGSRRGSAQIAEGSIEPKAVLQPRIIRPEDVEQERQRAKAREQEILKSFDNLNDLSLTTTRNLDDTYYSLLEKVTSLRSTISKLQELSIATNELYDEFQNGANELEEDVNTQVDGFGEFKKQMAQVDALESRVLVSKDKARRLIKRLEDVQKRVEKHENAEGEWQGTITRRLRIFWSILGCAVVVFVALLIFYNFKPHSD</sequence>
<feature type="transmembrane region" description="Helical" evidence="2">
    <location>
        <begin position="206"/>
        <end position="227"/>
    </location>
</feature>
<comment type="caution">
    <text evidence="3">The sequence shown here is derived from an EMBL/GenBank/DDBJ whole genome shotgun (WGS) entry which is preliminary data.</text>
</comment>